<dbReference type="EMBL" id="LR881470">
    <property type="protein sequence ID" value="CAD5333012.1"/>
    <property type="molecule type" value="Genomic_DNA"/>
</dbReference>
<accession>A0A7G2FDV3</accession>
<feature type="compositionally biased region" description="Polar residues" evidence="1">
    <location>
        <begin position="96"/>
        <end position="105"/>
    </location>
</feature>
<dbReference type="AlphaFoldDB" id="A0A7G2FDV3"/>
<evidence type="ECO:0000313" key="3">
    <source>
        <dbReference type="Proteomes" id="UP000516314"/>
    </source>
</evidence>
<feature type="region of interest" description="Disordered" evidence="1">
    <location>
        <begin position="94"/>
        <end position="131"/>
    </location>
</feature>
<evidence type="ECO:0000256" key="1">
    <source>
        <dbReference type="SAM" id="MobiDB-lite"/>
    </source>
</evidence>
<gene>
    <name evidence="2" type="ORF">AT9943_LOCUS20391</name>
</gene>
<evidence type="ECO:0000313" key="2">
    <source>
        <dbReference type="EMBL" id="CAD5333012.1"/>
    </source>
</evidence>
<organism evidence="2 3">
    <name type="scientific">Arabidopsis thaliana</name>
    <name type="common">Mouse-ear cress</name>
    <dbReference type="NCBI Taxonomy" id="3702"/>
    <lineage>
        <taxon>Eukaryota</taxon>
        <taxon>Viridiplantae</taxon>
        <taxon>Streptophyta</taxon>
        <taxon>Embryophyta</taxon>
        <taxon>Tracheophyta</taxon>
        <taxon>Spermatophyta</taxon>
        <taxon>Magnoliopsida</taxon>
        <taxon>eudicotyledons</taxon>
        <taxon>Gunneridae</taxon>
        <taxon>Pentapetalae</taxon>
        <taxon>rosids</taxon>
        <taxon>malvids</taxon>
        <taxon>Brassicales</taxon>
        <taxon>Brassicaceae</taxon>
        <taxon>Camelineae</taxon>
        <taxon>Arabidopsis</taxon>
    </lineage>
</organism>
<reference evidence="2 3" key="1">
    <citation type="submission" date="2020-09" db="EMBL/GenBank/DDBJ databases">
        <authorList>
            <person name="Ashkenazy H."/>
        </authorList>
    </citation>
    <scope>NUCLEOTIDE SEQUENCE [LARGE SCALE GENOMIC DNA]</scope>
    <source>
        <strain evidence="3">cv. Cdm-0</strain>
    </source>
</reference>
<protein>
    <submittedName>
        <fullName evidence="2">(thale cress) hypothetical protein</fullName>
    </submittedName>
</protein>
<name>A0A7G2FDV3_ARATH</name>
<dbReference type="Proteomes" id="UP000516314">
    <property type="component" value="Chromosome 5"/>
</dbReference>
<proteinExistence type="predicted"/>
<sequence length="168" mass="18680">MFAYFGLKNLLAAACELNDMKLSCRVFREVLILPGKEPLSSDCYLNLARAFINTDDCTYLTSVLKEISESSLPYRLIVMNRIITKAESIYWKKKPSSQTPYSTPSGPAGQFMAHQGHGMPPSHGPQQTQSGHVTLQGNNNVMGDMFLIAVVEIYCIHITHRSHITSSV</sequence>